<dbReference type="PANTHER" id="PTHR36509">
    <property type="entry name" value="BLL3101 PROTEIN"/>
    <property type="match status" value="1"/>
</dbReference>
<dbReference type="Gene3D" id="2.60.40.1610">
    <property type="entry name" value="Domain of unknown function DUF1254"/>
    <property type="match status" value="1"/>
</dbReference>
<sequence>MKISCSSLSPLVLALMLTPALAKDEKTIPPVGDWQEQYAYSVGVQAYIYAFPILQLATLRHKWATDAASFPYAAPNHFYHFRDIVDADYKDGGSPNNDTLYSWGFFDLSKEPVVLAHPDMGERYFVFQLADMYADNFGYVGKRTTGSKAGAFLIVGPDWQGETPANVQGVIRARTPHALVFGRTFVEDRNDVAAVNKLQDQYQVVPLSLWDKPGATLPENRDVQVPADSQRDPLADWKTINQSMAQNPPAAKDKQLLELFATVGIGPGLNGQLDLLDEASKRGLARAAQGGRPMVGGMSAAGVANKPVNGWHFSRKNGGRAGLEDDFRGRAICAAGGIICNEPQEATYIVAYADVDGQPLDGNKRYILHFAKGQLPPVKEFWSLTLYGPDKNLVDNPINRYAIRDRTPGVKQNADGSMSLYLQNDSPGKDKESNWLPSPRQGRFYLALRAYVPDDAVLNQTWQPPTVKQMD</sequence>
<dbReference type="InterPro" id="IPR010621">
    <property type="entry name" value="DUF1214"/>
</dbReference>
<gene>
    <name evidence="4" type="ORF">CD175_30235</name>
</gene>
<proteinExistence type="predicted"/>
<protein>
    <recommendedName>
        <fullName evidence="6">Cell envelope protein</fullName>
    </recommendedName>
</protein>
<organism evidence="4 5">
    <name type="scientific">Pseudomonas laurylsulfatiphila</name>
    <dbReference type="NCBI Taxonomy" id="2011015"/>
    <lineage>
        <taxon>Bacteria</taxon>
        <taxon>Pseudomonadati</taxon>
        <taxon>Pseudomonadota</taxon>
        <taxon>Gammaproteobacteria</taxon>
        <taxon>Pseudomonadales</taxon>
        <taxon>Pseudomonadaceae</taxon>
        <taxon>Pseudomonas</taxon>
    </lineage>
</organism>
<feature type="chain" id="PRO_5015541333" description="Cell envelope protein" evidence="1">
    <location>
        <begin position="23"/>
        <end position="471"/>
    </location>
</feature>
<keyword evidence="1" id="KW-0732">Signal</keyword>
<dbReference type="Proteomes" id="UP000238541">
    <property type="component" value="Unassembled WGS sequence"/>
</dbReference>
<feature type="domain" description="DUF1254" evidence="3">
    <location>
        <begin position="75"/>
        <end position="206"/>
    </location>
</feature>
<dbReference type="InterPro" id="IPR037050">
    <property type="entry name" value="DUF1254_sf"/>
</dbReference>
<evidence type="ECO:0000256" key="1">
    <source>
        <dbReference type="SAM" id="SignalP"/>
    </source>
</evidence>
<dbReference type="Pfam" id="PF06742">
    <property type="entry name" value="DUF1214"/>
    <property type="match status" value="1"/>
</dbReference>
<dbReference type="AlphaFoldDB" id="A0A2S6FCI5"/>
<dbReference type="Pfam" id="PF06863">
    <property type="entry name" value="DUF1254"/>
    <property type="match status" value="1"/>
</dbReference>
<name>A0A2S6FCI5_9PSED</name>
<evidence type="ECO:0008006" key="6">
    <source>
        <dbReference type="Google" id="ProtNLM"/>
    </source>
</evidence>
<comment type="caution">
    <text evidence="4">The sequence shown here is derived from an EMBL/GenBank/DDBJ whole genome shotgun (WGS) entry which is preliminary data.</text>
</comment>
<dbReference type="SUPFAM" id="SSF160935">
    <property type="entry name" value="VPA0735-like"/>
    <property type="match status" value="1"/>
</dbReference>
<feature type="signal peptide" evidence="1">
    <location>
        <begin position="1"/>
        <end position="22"/>
    </location>
</feature>
<evidence type="ECO:0000313" key="4">
    <source>
        <dbReference type="EMBL" id="PPK35111.1"/>
    </source>
</evidence>
<feature type="domain" description="DUF1214" evidence="2">
    <location>
        <begin position="345"/>
        <end position="454"/>
    </location>
</feature>
<reference evidence="5" key="1">
    <citation type="submission" date="2017-06" db="EMBL/GenBank/DDBJ databases">
        <authorList>
            <person name="Furmanczyk E.M."/>
        </authorList>
    </citation>
    <scope>NUCLEOTIDE SEQUENCE [LARGE SCALE GENOMIC DNA]</scope>
    <source>
        <strain evidence="5">AP3_16</strain>
    </source>
</reference>
<keyword evidence="5" id="KW-1185">Reference proteome</keyword>
<dbReference type="Gene3D" id="2.60.120.600">
    <property type="entry name" value="Domain of unknown function DUF1214, C-terminal domain"/>
    <property type="match status" value="1"/>
</dbReference>
<evidence type="ECO:0000259" key="2">
    <source>
        <dbReference type="Pfam" id="PF06742"/>
    </source>
</evidence>
<evidence type="ECO:0000259" key="3">
    <source>
        <dbReference type="Pfam" id="PF06863"/>
    </source>
</evidence>
<evidence type="ECO:0000313" key="5">
    <source>
        <dbReference type="Proteomes" id="UP000238541"/>
    </source>
</evidence>
<accession>A0A2S6FCI5</accession>
<dbReference type="InterPro" id="IPR010679">
    <property type="entry name" value="DUF1254"/>
</dbReference>
<dbReference type="PANTHER" id="PTHR36509:SF2">
    <property type="entry name" value="BLL3101 PROTEIN"/>
    <property type="match status" value="1"/>
</dbReference>
<dbReference type="EMBL" id="NIRS01000012">
    <property type="protein sequence ID" value="PPK35111.1"/>
    <property type="molecule type" value="Genomic_DNA"/>
</dbReference>
<dbReference type="RefSeq" id="WP_104451629.1">
    <property type="nucleotide sequence ID" value="NZ_NIRS01000012.1"/>
</dbReference>
<dbReference type="InterPro" id="IPR037049">
    <property type="entry name" value="DUF1214_C_sf"/>
</dbReference>